<dbReference type="EnsemblProtists" id="EOD07577">
    <property type="protein sequence ID" value="EOD07577"/>
    <property type="gene ID" value="EMIHUDRAFT_249508"/>
</dbReference>
<protein>
    <recommendedName>
        <fullName evidence="3">Fe2OG dioxygenase domain-containing protein</fullName>
    </recommendedName>
</protein>
<reference evidence="1" key="2">
    <citation type="submission" date="2024-10" db="UniProtKB">
        <authorList>
            <consortium name="EnsemblProtists"/>
        </authorList>
    </citation>
    <scope>IDENTIFICATION</scope>
</reference>
<evidence type="ECO:0008006" key="3">
    <source>
        <dbReference type="Google" id="ProtNLM"/>
    </source>
</evidence>
<dbReference type="Proteomes" id="UP000013827">
    <property type="component" value="Unassembled WGS sequence"/>
</dbReference>
<dbReference type="AlphaFoldDB" id="A0A0D3I8J2"/>
<dbReference type="KEGG" id="ehx:EMIHUDRAFT_249508"/>
<evidence type="ECO:0000313" key="1">
    <source>
        <dbReference type="EnsemblProtists" id="EOD07577"/>
    </source>
</evidence>
<dbReference type="RefSeq" id="XP_005760006.1">
    <property type="nucleotide sequence ID" value="XM_005759949.1"/>
</dbReference>
<dbReference type="GeneID" id="17253731"/>
<keyword evidence="2" id="KW-1185">Reference proteome</keyword>
<proteinExistence type="predicted"/>
<organism evidence="1 2">
    <name type="scientific">Emiliania huxleyi (strain CCMP1516)</name>
    <dbReference type="NCBI Taxonomy" id="280463"/>
    <lineage>
        <taxon>Eukaryota</taxon>
        <taxon>Haptista</taxon>
        <taxon>Haptophyta</taxon>
        <taxon>Prymnesiophyceae</taxon>
        <taxon>Isochrysidales</taxon>
        <taxon>Noelaerhabdaceae</taxon>
        <taxon>Emiliania</taxon>
    </lineage>
</organism>
<dbReference type="HOGENOM" id="CLU_695294_0_0_1"/>
<reference evidence="2" key="1">
    <citation type="journal article" date="2013" name="Nature">
        <title>Pan genome of the phytoplankton Emiliania underpins its global distribution.</title>
        <authorList>
            <person name="Read B.A."/>
            <person name="Kegel J."/>
            <person name="Klute M.J."/>
            <person name="Kuo A."/>
            <person name="Lefebvre S.C."/>
            <person name="Maumus F."/>
            <person name="Mayer C."/>
            <person name="Miller J."/>
            <person name="Monier A."/>
            <person name="Salamov A."/>
            <person name="Young J."/>
            <person name="Aguilar M."/>
            <person name="Claverie J.M."/>
            <person name="Frickenhaus S."/>
            <person name="Gonzalez K."/>
            <person name="Herman E.K."/>
            <person name="Lin Y.C."/>
            <person name="Napier J."/>
            <person name="Ogata H."/>
            <person name="Sarno A.F."/>
            <person name="Shmutz J."/>
            <person name="Schroeder D."/>
            <person name="de Vargas C."/>
            <person name="Verret F."/>
            <person name="von Dassow P."/>
            <person name="Valentin K."/>
            <person name="Van de Peer Y."/>
            <person name="Wheeler G."/>
            <person name="Dacks J.B."/>
            <person name="Delwiche C.F."/>
            <person name="Dyhrman S.T."/>
            <person name="Glockner G."/>
            <person name="John U."/>
            <person name="Richards T."/>
            <person name="Worden A.Z."/>
            <person name="Zhang X."/>
            <person name="Grigoriev I.V."/>
            <person name="Allen A.E."/>
            <person name="Bidle K."/>
            <person name="Borodovsky M."/>
            <person name="Bowler C."/>
            <person name="Brownlee C."/>
            <person name="Cock J.M."/>
            <person name="Elias M."/>
            <person name="Gladyshev V.N."/>
            <person name="Groth M."/>
            <person name="Guda C."/>
            <person name="Hadaegh A."/>
            <person name="Iglesias-Rodriguez M.D."/>
            <person name="Jenkins J."/>
            <person name="Jones B.M."/>
            <person name="Lawson T."/>
            <person name="Leese F."/>
            <person name="Lindquist E."/>
            <person name="Lobanov A."/>
            <person name="Lomsadze A."/>
            <person name="Malik S.B."/>
            <person name="Marsh M.E."/>
            <person name="Mackinder L."/>
            <person name="Mock T."/>
            <person name="Mueller-Roeber B."/>
            <person name="Pagarete A."/>
            <person name="Parker M."/>
            <person name="Probert I."/>
            <person name="Quesneville H."/>
            <person name="Raines C."/>
            <person name="Rensing S.A."/>
            <person name="Riano-Pachon D.M."/>
            <person name="Richier S."/>
            <person name="Rokitta S."/>
            <person name="Shiraiwa Y."/>
            <person name="Soanes D.M."/>
            <person name="van der Giezen M."/>
            <person name="Wahlund T.M."/>
            <person name="Williams B."/>
            <person name="Wilson W."/>
            <person name="Wolfe G."/>
            <person name="Wurch L.L."/>
        </authorList>
    </citation>
    <scope>NUCLEOTIDE SEQUENCE</scope>
</reference>
<evidence type="ECO:0000313" key="2">
    <source>
        <dbReference type="Proteomes" id="UP000013827"/>
    </source>
</evidence>
<accession>A0A0D3I8J2</accession>
<sequence length="397" mass="42979">MVTDASGQPLAAVASTALPCQLLRAWLTELQGSDSPDARAHWWRESHWLPRGEVPGALLRATVAHVDAALPAAVAAAAGRCSGLEFWTQRRPTGSSMQLHWDCDEEHAQRHGELRSPLLSVVLYLDDHGGPTLVLDQRPPEALGRMVRASLVWPHAGAMAVFEGSLLHGVCGLGGAPTAAPQGVAASGRCHLRSSLRHTLLFNYWRERPLEMPPLPEVLVPHIVPPCEAPIREEVPRRAEPRRVFADGGAVRRTLWTRCGADGGALVADGGEGCGTSERRELVLGMFDRHVSLAMELPPIEYRGQQLDEFETVVSVRESDATEQGPHTAVSAIGTASTRERDLAVRSPHKRVLQSGPSALETSVSPARTRVPPLNLEPVAWDETFLSEQQAWVASGL</sequence>
<name>A0A0D3I8J2_EMIH1</name>
<dbReference type="PaxDb" id="2903-EOD07577"/>